<dbReference type="FunFam" id="2.10.25.10:FF:000105">
    <property type="entry name" value="laminin subunit gamma-1"/>
    <property type="match status" value="1"/>
</dbReference>
<evidence type="ECO:0000256" key="11">
    <source>
        <dbReference type="PROSITE-ProRule" id="PRU00460"/>
    </source>
</evidence>
<feature type="coiled-coil region" evidence="12">
    <location>
        <begin position="987"/>
        <end position="1014"/>
    </location>
</feature>
<comment type="subunit">
    <text evidence="10">Laminin is a complex glycoprotein, consisting of three different polypeptide chains (alpha, beta, gamma), which are bound to each other by disulfide bonds into a cross-shaped molecule comprising one long and three short arms with globules at each end.</text>
</comment>
<feature type="disulfide bond" evidence="11">
    <location>
        <begin position="604"/>
        <end position="613"/>
    </location>
</feature>
<feature type="domain" description="Laminin EGF-like" evidence="15">
    <location>
        <begin position="523"/>
        <end position="577"/>
    </location>
</feature>
<feature type="domain" description="Laminin EGF-like" evidence="15">
    <location>
        <begin position="137"/>
        <end position="189"/>
    </location>
</feature>
<dbReference type="GO" id="GO:0005576">
    <property type="term" value="C:extracellular region"/>
    <property type="evidence" value="ECO:0007669"/>
    <property type="project" value="UniProtKB-SubCell"/>
</dbReference>
<feature type="compositionally biased region" description="Basic and acidic residues" evidence="13">
    <location>
        <begin position="1150"/>
        <end position="1178"/>
    </location>
</feature>
<dbReference type="PRINTS" id="PR00011">
    <property type="entry name" value="EGFLAMININ"/>
</dbReference>
<dbReference type="OrthoDB" id="430826at2759"/>
<evidence type="ECO:0000256" key="3">
    <source>
        <dbReference type="ARBA" id="ARBA00022525"/>
    </source>
</evidence>
<dbReference type="SUPFAM" id="SSF57196">
    <property type="entry name" value="EGF/Laminin"/>
    <property type="match status" value="8"/>
</dbReference>
<dbReference type="PROSITE" id="PS51115">
    <property type="entry name" value="LAMININ_IVA"/>
    <property type="match status" value="1"/>
</dbReference>
<dbReference type="FunFam" id="2.10.25.10:FF:000090">
    <property type="entry name" value="laminin subunit alpha"/>
    <property type="match status" value="1"/>
</dbReference>
<evidence type="ECO:0000256" key="12">
    <source>
        <dbReference type="SAM" id="Coils"/>
    </source>
</evidence>
<dbReference type="InterPro" id="IPR000034">
    <property type="entry name" value="Laminin_IV"/>
</dbReference>
<dbReference type="GO" id="GO:0009887">
    <property type="term" value="P:animal organ morphogenesis"/>
    <property type="evidence" value="ECO:0007669"/>
    <property type="project" value="TreeGrafter"/>
</dbReference>
<keyword evidence="18" id="KW-1185">Reference proteome</keyword>
<sequence>MFILGFLIVVTASIPNANAIEWDGLTPWFSDSSCNCNGFSNRCYFDTELFNRTGHGGHCLDCQGNRAGPNCERCRDNFYQPRNDSVCFPCHCNEIGSRSLQCNTEGKCQCKPGVTGDKCDRCDVNHYDFSNQGCKKCECSADGSYNNTPQCDPTTGVCLCKENVEGKRCRKCKPGYFNLDANNDYGCTPCFCYGHSSVCQSAPGYAKVEIESSFIRGNEKWSVEELNGPTSPAIYHNNLQAIEASAPGYLPVYFVAPDRFLRDQRASYNQDLEFKLRIGENAPKPTIEDIILEGGGLRVTQTIFGQANPLPSDSAYNYKFRLHEHPDHGWQPRLSSRDFISILANLTAVKIRGTYTARGVGFLDDVKLDTARRGAAGYPATWLEMCTCPDGYVGEFCESCGPGFRHEPASGGPFAPCVPCNCNGHADICDNESGRCICQHNTAGDNCERCARGYYGNALSGSPYGCKLCPCPNQGACIQLADETIVCLECPKGYGGPRCELCSDGYYGDPAGKAGPVRLCQPCDCSQNVDANAIGNCNRTTGECLKCIYNTGGPTCAECLPGFYGDALATPKGDCKPCQCYSLGTVETQDGPPVCDQLTGQCQCKPHVVGTNCDQCEAGFYNIGSGTGCQSCNCDPIGSFNQTCDPYSGQCLCRPGVTGLRCDVCQPYYYGFSLEGCKPCECDNIGSSNLQCDAFGQCPCYENVEGRRCDHCKENKYDRQRGCINCPPCYNLIQDAVNIHRSNLTYLGKVLSDIANTPTIIDDQDFKNKLRDVSQSIDTLWKETGSGTAGGDGDKTLSEKISDLHKRLADVKILMDQIGNWTLKAGVITSQAAQNVSVVEKTIEKAANILQEASNFLQTEGAAALSKAVERSTAFGQQSELMSKIAREARVLVQNQEDEFEKTKEIAEKAVNISMEAYETAKDAIGKQKNTSDELKKLGNDLSFTKEKLDLTISDTSDTKKLVDEVHTEALAIYRDIYALSIPDSNFEDLKAEAELAAKKAKALKDSAEELLLNNDGFLTDLGKQIKEAETTLGLGEEQQKITDELLADADAAKSLAEQAVKKGDDTLKEAQNTYNTLKTFDSEVKASKEQAKKTLLTTSEIEKIIIEARDKSETAAASLPSAEHNANSAKDNAKQAQDKFAKQAAIDADQIKRRAEETKQEAGKLREEADSLSDRVADTTSKINQLETKAKAHQNITDEAKIKVGQAKTKGSDALKQVEKAQEEVDYILKALSDLTDIDEETLNRLETRLAAAQAEFDNANVNEQLKTLTAAKITQTNLVKSYKDEVEKLKLDVHNIDEIQKSLPKDCWKRFKLEP</sequence>
<evidence type="ECO:0000256" key="13">
    <source>
        <dbReference type="SAM" id="MobiDB-lite"/>
    </source>
</evidence>
<dbReference type="Pfam" id="PF00053">
    <property type="entry name" value="EGF_laminin"/>
    <property type="match status" value="9"/>
</dbReference>
<dbReference type="Gene3D" id="2.10.25.10">
    <property type="entry name" value="Laminin"/>
    <property type="match status" value="9"/>
</dbReference>
<evidence type="ECO:0000256" key="7">
    <source>
        <dbReference type="ARBA" id="ARBA00023180"/>
    </source>
</evidence>
<dbReference type="FunFam" id="2.10.25.10:FF:000224">
    <property type="entry name" value="Usherin"/>
    <property type="match status" value="1"/>
</dbReference>
<dbReference type="Pfam" id="PF24973">
    <property type="entry name" value="EGF_LMN_ATRN"/>
    <property type="match status" value="1"/>
</dbReference>
<comment type="caution">
    <text evidence="11">Lacks conserved residue(s) required for the propagation of feature annotation.</text>
</comment>
<dbReference type="Pfam" id="PF00052">
    <property type="entry name" value="Laminin_B"/>
    <property type="match status" value="1"/>
</dbReference>
<feature type="signal peptide" evidence="14">
    <location>
        <begin position="1"/>
        <end position="19"/>
    </location>
</feature>
<evidence type="ECO:0000313" key="18">
    <source>
        <dbReference type="Proteomes" id="UP001152759"/>
    </source>
</evidence>
<keyword evidence="5" id="KW-0677">Repeat</keyword>
<feature type="domain" description="Laminin EGF-like" evidence="15">
    <location>
        <begin position="680"/>
        <end position="725"/>
    </location>
</feature>
<feature type="domain" description="Laminin IV type A" evidence="16">
    <location>
        <begin position="216"/>
        <end position="385"/>
    </location>
</feature>
<dbReference type="PANTHER" id="PTHR10574:SF435">
    <property type="entry name" value="LAMININ SUBUNIT GAMMA-1"/>
    <property type="match status" value="1"/>
</dbReference>
<feature type="disulfide bond" evidence="11">
    <location>
        <begin position="632"/>
        <end position="644"/>
    </location>
</feature>
<protein>
    <recommendedName>
        <fullName evidence="19">Laminin subunit gamma-2</fullName>
    </recommendedName>
</protein>
<dbReference type="GO" id="GO:0009888">
    <property type="term" value="P:tissue development"/>
    <property type="evidence" value="ECO:0007669"/>
    <property type="project" value="TreeGrafter"/>
</dbReference>
<feature type="disulfide bond" evidence="11">
    <location>
        <begin position="700"/>
        <end position="709"/>
    </location>
</feature>
<reference evidence="17" key="1">
    <citation type="submission" date="2021-12" db="EMBL/GenBank/DDBJ databases">
        <authorList>
            <person name="King R."/>
        </authorList>
    </citation>
    <scope>NUCLEOTIDE SEQUENCE</scope>
</reference>
<evidence type="ECO:0008006" key="19">
    <source>
        <dbReference type="Google" id="ProtNLM"/>
    </source>
</evidence>
<dbReference type="SMART" id="SM00180">
    <property type="entry name" value="EGF_Lam"/>
    <property type="match status" value="9"/>
</dbReference>
<evidence type="ECO:0000256" key="4">
    <source>
        <dbReference type="ARBA" id="ARBA00022729"/>
    </source>
</evidence>
<keyword evidence="3" id="KW-0964">Secreted</keyword>
<keyword evidence="12" id="KW-0175">Coiled coil</keyword>
<gene>
    <name evidence="17" type="ORF">BEMITA_LOCUS5419</name>
</gene>
<keyword evidence="6 11" id="KW-1015">Disulfide bond</keyword>
<evidence type="ECO:0000256" key="10">
    <source>
        <dbReference type="ARBA" id="ARBA00065619"/>
    </source>
</evidence>
<proteinExistence type="predicted"/>
<feature type="domain" description="Laminin EGF-like" evidence="15">
    <location>
        <begin position="420"/>
        <end position="468"/>
    </location>
</feature>
<feature type="disulfide bond" evidence="11">
    <location>
        <begin position="680"/>
        <end position="692"/>
    </location>
</feature>
<evidence type="ECO:0000313" key="17">
    <source>
        <dbReference type="EMBL" id="CAH0768257.1"/>
    </source>
</evidence>
<dbReference type="InterPro" id="IPR056863">
    <property type="entry name" value="LMN_ATRN_NET-like_EGF"/>
</dbReference>
<evidence type="ECO:0000256" key="8">
    <source>
        <dbReference type="ARBA" id="ARBA00023273"/>
    </source>
</evidence>
<feature type="region of interest" description="Disordered" evidence="13">
    <location>
        <begin position="1116"/>
        <end position="1178"/>
    </location>
</feature>
<keyword evidence="4 14" id="KW-0732">Signal</keyword>
<dbReference type="GO" id="GO:0042995">
    <property type="term" value="C:cell projection"/>
    <property type="evidence" value="ECO:0007669"/>
    <property type="project" value="UniProtKB-SubCell"/>
</dbReference>
<dbReference type="InterPro" id="IPR002049">
    <property type="entry name" value="LE_dom"/>
</dbReference>
<feature type="coiled-coil region" evidence="12">
    <location>
        <begin position="1237"/>
        <end position="1301"/>
    </location>
</feature>
<dbReference type="PROSITE" id="PS50027">
    <property type="entry name" value="EGF_LAM_2"/>
    <property type="match status" value="7"/>
</dbReference>
<feature type="domain" description="Laminin EGF-like" evidence="15">
    <location>
        <begin position="578"/>
        <end position="631"/>
    </location>
</feature>
<evidence type="ECO:0000256" key="9">
    <source>
        <dbReference type="ARBA" id="ARBA00023292"/>
    </source>
</evidence>
<evidence type="ECO:0000259" key="16">
    <source>
        <dbReference type="PROSITE" id="PS51115"/>
    </source>
</evidence>
<feature type="disulfide bond" evidence="11">
    <location>
        <begin position="634"/>
        <end position="651"/>
    </location>
</feature>
<keyword evidence="8" id="KW-0966">Cell projection</keyword>
<dbReference type="FunFam" id="2.10.25.10:FF:000758">
    <property type="entry name" value="Laminin subunit gamma 1"/>
    <property type="match status" value="1"/>
</dbReference>
<feature type="compositionally biased region" description="Basic and acidic residues" evidence="13">
    <location>
        <begin position="1132"/>
        <end position="1142"/>
    </location>
</feature>
<dbReference type="Proteomes" id="UP001152759">
    <property type="component" value="Chromosome 3"/>
</dbReference>
<evidence type="ECO:0000256" key="2">
    <source>
        <dbReference type="ARBA" id="ARBA00004613"/>
    </source>
</evidence>
<dbReference type="PROSITE" id="PS01248">
    <property type="entry name" value="EGF_LAM_1"/>
    <property type="match status" value="4"/>
</dbReference>
<feature type="domain" description="Laminin EGF-like" evidence="15">
    <location>
        <begin position="632"/>
        <end position="679"/>
    </location>
</feature>
<dbReference type="FunFam" id="2.10.25.10:FF:000067">
    <property type="entry name" value="Laminin subunit gamma 1"/>
    <property type="match status" value="2"/>
</dbReference>
<dbReference type="PANTHER" id="PTHR10574">
    <property type="entry name" value="NETRIN/LAMININ-RELATED"/>
    <property type="match status" value="1"/>
</dbReference>
<feature type="disulfide bond" evidence="11">
    <location>
        <begin position="160"/>
        <end position="169"/>
    </location>
</feature>
<comment type="subcellular location">
    <subcellularLocation>
        <location evidence="1">Cell projection</location>
    </subcellularLocation>
    <subcellularLocation>
        <location evidence="2">Secreted</location>
    </subcellularLocation>
</comment>
<feature type="disulfide bond" evidence="11">
    <location>
        <begin position="547"/>
        <end position="556"/>
    </location>
</feature>
<feature type="disulfide bond" evidence="11">
    <location>
        <begin position="653"/>
        <end position="662"/>
    </location>
</feature>
<dbReference type="FunFam" id="2.10.25.10:FF:000051">
    <property type="entry name" value="Laminin subunit alpha 4"/>
    <property type="match status" value="1"/>
</dbReference>
<evidence type="ECO:0000256" key="5">
    <source>
        <dbReference type="ARBA" id="ARBA00022737"/>
    </source>
</evidence>
<accession>A0A9P0G4M0</accession>
<feature type="domain" description="Laminin EGF-like" evidence="15">
    <location>
        <begin position="90"/>
        <end position="136"/>
    </location>
</feature>
<keyword evidence="7" id="KW-0325">Glycoprotein</keyword>
<evidence type="ECO:0000256" key="6">
    <source>
        <dbReference type="ARBA" id="ARBA00023157"/>
    </source>
</evidence>
<dbReference type="SMART" id="SM00181">
    <property type="entry name" value="EGF"/>
    <property type="match status" value="5"/>
</dbReference>
<dbReference type="InterPro" id="IPR000742">
    <property type="entry name" value="EGF"/>
</dbReference>
<name>A0A9P0G4M0_BEMTA</name>
<dbReference type="SMART" id="SM00281">
    <property type="entry name" value="LamB"/>
    <property type="match status" value="1"/>
</dbReference>
<feature type="disulfide bond" evidence="11">
    <location>
        <begin position="110"/>
        <end position="119"/>
    </location>
</feature>
<organism evidence="17 18">
    <name type="scientific">Bemisia tabaci</name>
    <name type="common">Sweetpotato whitefly</name>
    <name type="synonym">Aleurodes tabaci</name>
    <dbReference type="NCBI Taxonomy" id="7038"/>
    <lineage>
        <taxon>Eukaryota</taxon>
        <taxon>Metazoa</taxon>
        <taxon>Ecdysozoa</taxon>
        <taxon>Arthropoda</taxon>
        <taxon>Hexapoda</taxon>
        <taxon>Insecta</taxon>
        <taxon>Pterygota</taxon>
        <taxon>Neoptera</taxon>
        <taxon>Paraneoptera</taxon>
        <taxon>Hemiptera</taxon>
        <taxon>Sternorrhyncha</taxon>
        <taxon>Aleyrodoidea</taxon>
        <taxon>Aleyrodidae</taxon>
        <taxon>Aleyrodinae</taxon>
        <taxon>Bemisia</taxon>
    </lineage>
</organism>
<evidence type="ECO:0000256" key="14">
    <source>
        <dbReference type="SAM" id="SignalP"/>
    </source>
</evidence>
<dbReference type="GO" id="GO:0007411">
    <property type="term" value="P:axon guidance"/>
    <property type="evidence" value="ECO:0007669"/>
    <property type="project" value="TreeGrafter"/>
</dbReference>
<dbReference type="EMBL" id="OU963864">
    <property type="protein sequence ID" value="CAH0768257.1"/>
    <property type="molecule type" value="Genomic_DNA"/>
</dbReference>
<dbReference type="CDD" id="cd00055">
    <property type="entry name" value="EGF_Lam"/>
    <property type="match status" value="8"/>
</dbReference>
<evidence type="ECO:0000256" key="1">
    <source>
        <dbReference type="ARBA" id="ARBA00004316"/>
    </source>
</evidence>
<evidence type="ECO:0000259" key="15">
    <source>
        <dbReference type="PROSITE" id="PS50027"/>
    </source>
</evidence>
<keyword evidence="9 11" id="KW-0424">Laminin EGF-like domain</keyword>
<feature type="chain" id="PRO_5040145876" description="Laminin subunit gamma-2" evidence="14">
    <location>
        <begin position="20"/>
        <end position="1317"/>
    </location>
</feature>
<feature type="disulfide bond" evidence="11">
    <location>
        <begin position="90"/>
        <end position="102"/>
    </location>
</feature>
<feature type="disulfide bond" evidence="11">
    <location>
        <begin position="438"/>
        <end position="447"/>
    </location>
</feature>
<dbReference type="InterPro" id="IPR050440">
    <property type="entry name" value="Laminin/Netrin_ECM"/>
</dbReference>